<evidence type="ECO:0000313" key="1">
    <source>
        <dbReference type="EMBL" id="URE01896.1"/>
    </source>
</evidence>
<dbReference type="EMBL" id="CP097507">
    <property type="protein sequence ID" value="URE01896.1"/>
    <property type="molecule type" value="Genomic_DNA"/>
</dbReference>
<accession>A0A9E7K1X2</accession>
<gene>
    <name evidence="1" type="ORF">MUK42_02771</name>
</gene>
<reference evidence="1" key="1">
    <citation type="submission" date="2022-05" db="EMBL/GenBank/DDBJ databases">
        <title>The Musa troglodytarum L. genome provides insights into the mechanism of non-climacteric behaviour and enrichment of carotenoids.</title>
        <authorList>
            <person name="Wang J."/>
        </authorList>
    </citation>
    <scope>NUCLEOTIDE SEQUENCE</scope>
    <source>
        <tissue evidence="1">Leaf</tissue>
    </source>
</reference>
<protein>
    <submittedName>
        <fullName evidence="1">Uncharacterized protein</fullName>
    </submittedName>
</protein>
<dbReference type="OrthoDB" id="2789670at2759"/>
<proteinExistence type="predicted"/>
<keyword evidence="2" id="KW-1185">Reference proteome</keyword>
<feature type="non-terminal residue" evidence="1">
    <location>
        <position position="179"/>
    </location>
</feature>
<name>A0A9E7K1X2_9LILI</name>
<dbReference type="AlphaFoldDB" id="A0A9E7K1X2"/>
<evidence type="ECO:0000313" key="2">
    <source>
        <dbReference type="Proteomes" id="UP001055439"/>
    </source>
</evidence>
<organism evidence="1 2">
    <name type="scientific">Musa troglodytarum</name>
    <name type="common">fe'i banana</name>
    <dbReference type="NCBI Taxonomy" id="320322"/>
    <lineage>
        <taxon>Eukaryota</taxon>
        <taxon>Viridiplantae</taxon>
        <taxon>Streptophyta</taxon>
        <taxon>Embryophyta</taxon>
        <taxon>Tracheophyta</taxon>
        <taxon>Spermatophyta</taxon>
        <taxon>Magnoliopsida</taxon>
        <taxon>Liliopsida</taxon>
        <taxon>Zingiberales</taxon>
        <taxon>Musaceae</taxon>
        <taxon>Musa</taxon>
    </lineage>
</organism>
<dbReference type="Proteomes" id="UP001055439">
    <property type="component" value="Chromosome 5"/>
</dbReference>
<sequence length="179" mass="19806">MEFISHLRCVASGAIEMGGKLWLGDDLERHFPRRRQPKDLLHAQLLCLHPGRQAPLEAVQQVGQAQLDHLEAEAVAGAHPPPRPEWQQLEVVPLDVDLAAEEPLRPEFLWRVPHRRVAPDGPHADQHPRPGGDVVAVDGGLLAREAGDEHGRHRVQPHGLLDDGLHVRQAGHVPLLHPP</sequence>